<gene>
    <name evidence="1" type="ORF">BD847_0966</name>
</gene>
<comment type="caution">
    <text evidence="1">The sequence shown here is derived from an EMBL/GenBank/DDBJ whole genome shotgun (WGS) entry which is preliminary data.</text>
</comment>
<dbReference type="RefSeq" id="WP_115887090.1">
    <property type="nucleotide sequence ID" value="NZ_QRDQ01000007.1"/>
</dbReference>
<evidence type="ECO:0000313" key="2">
    <source>
        <dbReference type="Proteomes" id="UP000257004"/>
    </source>
</evidence>
<dbReference type="AlphaFoldDB" id="A0A3D9G1F1"/>
<protein>
    <submittedName>
        <fullName evidence="1">Uncharacterized protein</fullName>
    </submittedName>
</protein>
<evidence type="ECO:0000313" key="1">
    <source>
        <dbReference type="EMBL" id="RED27035.1"/>
    </source>
</evidence>
<accession>A0A3D9G1F1</accession>
<proteinExistence type="predicted"/>
<name>A0A3D9G1F1_9FLAO</name>
<dbReference type="OrthoDB" id="6372253at2"/>
<dbReference type="EMBL" id="QRDQ01000007">
    <property type="protein sequence ID" value="RED27035.1"/>
    <property type="molecule type" value="Genomic_DNA"/>
</dbReference>
<keyword evidence="2" id="KW-1185">Reference proteome</keyword>
<sequence>MNNEVHTNRLESEIAGWNSKEDRLKKLFKSSSSLENSLLKEKLRFYESILLKYKNTNQLDERTALQIIRNERNTLIKKIYPDRFRQYFYKLLSKFVVERINAQKESREELKSNQLLADNLERAGFKDAYNKVDRYMRLGQDKFTVPISYYLNEHDQMNHSLHFIKNEQGHYDFKGFNSNLHHQNANNENRQYYFNVDEVKAFNSEQAYELLSGRAVLTAGTWKQLDFNQKGVDSNYQLKEFHESYGFNIEKSVSELFLKTSDQSEINSLIDSLKEGRREAVTLTKEGKECKVYIEANPQNKCLNIYNENLRKVTIESLFRVKRDVPLKLQSSLKSQDNKVKSKCRKI</sequence>
<reference evidence="1 2" key="1">
    <citation type="submission" date="2018-07" db="EMBL/GenBank/DDBJ databases">
        <title>Genomic Encyclopedia of Archaeal and Bacterial Type Strains, Phase II (KMG-II): from individual species to whole genera.</title>
        <authorList>
            <person name="Goeker M."/>
        </authorList>
    </citation>
    <scope>NUCLEOTIDE SEQUENCE [LARGE SCALE GENOMIC DNA]</scope>
    <source>
        <strain evidence="1 2">DSM 25795</strain>
    </source>
</reference>
<organism evidence="1 2">
    <name type="scientific">Flavobacterium cutihirudinis</name>
    <dbReference type="NCBI Taxonomy" id="1265740"/>
    <lineage>
        <taxon>Bacteria</taxon>
        <taxon>Pseudomonadati</taxon>
        <taxon>Bacteroidota</taxon>
        <taxon>Flavobacteriia</taxon>
        <taxon>Flavobacteriales</taxon>
        <taxon>Flavobacteriaceae</taxon>
        <taxon>Flavobacterium</taxon>
    </lineage>
</organism>
<dbReference type="Proteomes" id="UP000257004">
    <property type="component" value="Unassembled WGS sequence"/>
</dbReference>